<dbReference type="Proteomes" id="UP000183529">
    <property type="component" value="Unassembled WGS sequence"/>
</dbReference>
<dbReference type="Proteomes" id="UP000247515">
    <property type="component" value="Unassembled WGS sequence"/>
</dbReference>
<comment type="caution">
    <text evidence="2">The sequence shown here is derived from an EMBL/GenBank/DDBJ whole genome shotgun (WGS) entry which is preliminary data.</text>
</comment>
<keyword evidence="4" id="KW-1185">Reference proteome</keyword>
<reference evidence="2 3" key="1">
    <citation type="submission" date="2016-10" db="EMBL/GenBank/DDBJ databases">
        <authorList>
            <person name="Varghese N."/>
            <person name="Submissions S."/>
        </authorList>
    </citation>
    <scope>NUCLEOTIDE SEQUENCE [LARGE SCALE GENOMIC DNA]</scope>
    <source>
        <strain evidence="2 3">LMG 22274</strain>
    </source>
</reference>
<dbReference type="EMBL" id="QJJV01000026">
    <property type="protein sequence ID" value="PXX08607.1"/>
    <property type="molecule type" value="Genomic_DNA"/>
</dbReference>
<evidence type="ECO:0000313" key="1">
    <source>
        <dbReference type="EMBL" id="PXX08607.1"/>
    </source>
</evidence>
<accession>A0AAQ1JV93</accession>
<evidence type="ECO:0000313" key="2">
    <source>
        <dbReference type="EMBL" id="SEJ91308.1"/>
    </source>
</evidence>
<gene>
    <name evidence="1" type="ORF">C7400_12631</name>
    <name evidence="2" type="ORF">SAMN05216550_110246</name>
</gene>
<protein>
    <submittedName>
        <fullName evidence="2">Uncharacterized protein</fullName>
    </submittedName>
</protein>
<name>A0AAQ1JV93_9BURK</name>
<proteinExistence type="predicted"/>
<reference evidence="1 4" key="2">
    <citation type="submission" date="2018-05" db="EMBL/GenBank/DDBJ databases">
        <title>Genomic Encyclopedia of Type Strains, Phase IV (KMG-V): Genome sequencing to study the core and pangenomes of soil and plant-associated prokaryotes.</title>
        <authorList>
            <person name="Whitman W."/>
        </authorList>
    </citation>
    <scope>NUCLEOTIDE SEQUENCE [LARGE SCALE GENOMIC DNA]</scope>
    <source>
        <strain evidence="1 4">SIr-6563</strain>
    </source>
</reference>
<dbReference type="EMBL" id="FNZM01000010">
    <property type="protein sequence ID" value="SEJ91308.1"/>
    <property type="molecule type" value="Genomic_DNA"/>
</dbReference>
<dbReference type="RefSeq" id="WP_074984526.1">
    <property type="nucleotide sequence ID" value="NZ_CADFGN010000010.1"/>
</dbReference>
<evidence type="ECO:0000313" key="3">
    <source>
        <dbReference type="Proteomes" id="UP000183529"/>
    </source>
</evidence>
<dbReference type="AlphaFoldDB" id="A0AAQ1JV93"/>
<evidence type="ECO:0000313" key="4">
    <source>
        <dbReference type="Proteomes" id="UP000247515"/>
    </source>
</evidence>
<organism evidence="2 3">
    <name type="scientific">Paraburkholderia tropica</name>
    <dbReference type="NCBI Taxonomy" id="92647"/>
    <lineage>
        <taxon>Bacteria</taxon>
        <taxon>Pseudomonadati</taxon>
        <taxon>Pseudomonadota</taxon>
        <taxon>Betaproteobacteria</taxon>
        <taxon>Burkholderiales</taxon>
        <taxon>Burkholderiaceae</taxon>
        <taxon>Paraburkholderia</taxon>
    </lineage>
</organism>
<sequence>MTKHTSFDDNPVRFRAALARKARLGAIGLLIAVSLSGCGVFCGAAGGSGGGVAGGCGTGMRF</sequence>